<keyword evidence="3" id="KW-0808">Transferase</keyword>
<dbReference type="Pfam" id="PF02518">
    <property type="entry name" value="HATPase_c"/>
    <property type="match status" value="1"/>
</dbReference>
<dbReference type="InterPro" id="IPR003594">
    <property type="entry name" value="HATPase_dom"/>
</dbReference>
<evidence type="ECO:0000256" key="1">
    <source>
        <dbReference type="ARBA" id="ARBA00000085"/>
    </source>
</evidence>
<evidence type="ECO:0000313" key="8">
    <source>
        <dbReference type="EMBL" id="MPN03486.1"/>
    </source>
</evidence>
<dbReference type="PROSITE" id="PS50109">
    <property type="entry name" value="HIS_KIN"/>
    <property type="match status" value="1"/>
</dbReference>
<organism evidence="8">
    <name type="scientific">bioreactor metagenome</name>
    <dbReference type="NCBI Taxonomy" id="1076179"/>
    <lineage>
        <taxon>unclassified sequences</taxon>
        <taxon>metagenomes</taxon>
        <taxon>ecological metagenomes</taxon>
    </lineage>
</organism>
<evidence type="ECO:0000256" key="5">
    <source>
        <dbReference type="ARBA" id="ARBA00022777"/>
    </source>
</evidence>
<keyword evidence="4" id="KW-0547">Nucleotide-binding</keyword>
<dbReference type="InterPro" id="IPR036890">
    <property type="entry name" value="HATPase_C_sf"/>
</dbReference>
<evidence type="ECO:0000259" key="7">
    <source>
        <dbReference type="PROSITE" id="PS50109"/>
    </source>
</evidence>
<dbReference type="GO" id="GO:0005886">
    <property type="term" value="C:plasma membrane"/>
    <property type="evidence" value="ECO:0007669"/>
    <property type="project" value="TreeGrafter"/>
</dbReference>
<keyword evidence="6" id="KW-0067">ATP-binding</keyword>
<proteinExistence type="predicted"/>
<dbReference type="InterPro" id="IPR005467">
    <property type="entry name" value="His_kinase_dom"/>
</dbReference>
<name>A0A645EPW5_9ZZZZ</name>
<dbReference type="GO" id="GO:0000155">
    <property type="term" value="F:phosphorelay sensor kinase activity"/>
    <property type="evidence" value="ECO:0007669"/>
    <property type="project" value="TreeGrafter"/>
</dbReference>
<dbReference type="AlphaFoldDB" id="A0A645EPW5"/>
<dbReference type="EC" id="2.7.13.3" evidence="2"/>
<evidence type="ECO:0000256" key="3">
    <source>
        <dbReference type="ARBA" id="ARBA00022679"/>
    </source>
</evidence>
<dbReference type="Gene3D" id="3.30.565.10">
    <property type="entry name" value="Histidine kinase-like ATPase, C-terminal domain"/>
    <property type="match status" value="1"/>
</dbReference>
<comment type="caution">
    <text evidence="8">The sequence shown here is derived from an EMBL/GenBank/DDBJ whole genome shotgun (WGS) entry which is preliminary data.</text>
</comment>
<sequence length="185" mass="20182">MRDWSLHLLDLMENSLRAEAKLIRLSIELFSDGVMDITLEDDGCGMSPELAAAADSPFTTTRATRKVGLGLPLARQNAELTGGYLRLTSCPHQGTTVMIRVLSSHIDCLPLGDPAETMISLICMNPLSPDFVWDLCSPQGQEHFSTAAVRRVLGPQVPLDEPDVRAYLKGLLCEQCQTVFGGILL</sequence>
<reference evidence="8" key="1">
    <citation type="submission" date="2019-08" db="EMBL/GenBank/DDBJ databases">
        <authorList>
            <person name="Kucharzyk K."/>
            <person name="Murdoch R.W."/>
            <person name="Higgins S."/>
            <person name="Loffler F."/>
        </authorList>
    </citation>
    <scope>NUCLEOTIDE SEQUENCE</scope>
</reference>
<dbReference type="EMBL" id="VSSQ01049404">
    <property type="protein sequence ID" value="MPN03486.1"/>
    <property type="molecule type" value="Genomic_DNA"/>
</dbReference>
<gene>
    <name evidence="8" type="ORF">SDC9_150716</name>
</gene>
<comment type="catalytic activity">
    <reaction evidence="1">
        <text>ATP + protein L-histidine = ADP + protein N-phospho-L-histidine.</text>
        <dbReference type="EC" id="2.7.13.3"/>
    </reaction>
</comment>
<evidence type="ECO:0000256" key="6">
    <source>
        <dbReference type="ARBA" id="ARBA00022840"/>
    </source>
</evidence>
<protein>
    <recommendedName>
        <fullName evidence="2">histidine kinase</fullName>
        <ecNumber evidence="2">2.7.13.3</ecNumber>
    </recommendedName>
</protein>
<dbReference type="PANTHER" id="PTHR44936:SF10">
    <property type="entry name" value="SENSOR PROTEIN RSTB"/>
    <property type="match status" value="1"/>
</dbReference>
<accession>A0A645EPW5</accession>
<dbReference type="InterPro" id="IPR050980">
    <property type="entry name" value="2C_sensor_his_kinase"/>
</dbReference>
<keyword evidence="5" id="KW-0418">Kinase</keyword>
<evidence type="ECO:0000256" key="2">
    <source>
        <dbReference type="ARBA" id="ARBA00012438"/>
    </source>
</evidence>
<evidence type="ECO:0000256" key="4">
    <source>
        <dbReference type="ARBA" id="ARBA00022741"/>
    </source>
</evidence>
<dbReference type="SUPFAM" id="SSF55874">
    <property type="entry name" value="ATPase domain of HSP90 chaperone/DNA topoisomerase II/histidine kinase"/>
    <property type="match status" value="1"/>
</dbReference>
<dbReference type="GO" id="GO:0005524">
    <property type="term" value="F:ATP binding"/>
    <property type="evidence" value="ECO:0007669"/>
    <property type="project" value="UniProtKB-KW"/>
</dbReference>
<dbReference type="PANTHER" id="PTHR44936">
    <property type="entry name" value="SENSOR PROTEIN CREC"/>
    <property type="match status" value="1"/>
</dbReference>
<feature type="domain" description="Histidine kinase" evidence="7">
    <location>
        <begin position="8"/>
        <end position="105"/>
    </location>
</feature>